<evidence type="ECO:0000313" key="1">
    <source>
        <dbReference type="EMBL" id="BBZ46792.1"/>
    </source>
</evidence>
<name>A0A7I7YZJ5_9MYCO</name>
<organism evidence="1 2">
    <name type="scientific">Mycobacterium parmense</name>
    <dbReference type="NCBI Taxonomy" id="185642"/>
    <lineage>
        <taxon>Bacteria</taxon>
        <taxon>Bacillati</taxon>
        <taxon>Actinomycetota</taxon>
        <taxon>Actinomycetes</taxon>
        <taxon>Mycobacteriales</taxon>
        <taxon>Mycobacteriaceae</taxon>
        <taxon>Mycobacterium</taxon>
        <taxon>Mycobacterium simiae complex</taxon>
    </lineage>
</organism>
<evidence type="ECO:0000313" key="2">
    <source>
        <dbReference type="Proteomes" id="UP000467105"/>
    </source>
</evidence>
<dbReference type="EMBL" id="AP022614">
    <property type="protein sequence ID" value="BBZ46792.1"/>
    <property type="molecule type" value="Genomic_DNA"/>
</dbReference>
<keyword evidence="2" id="KW-1185">Reference proteome</keyword>
<sequence length="67" mass="7205">MSLECRDCRAGLDHCHGTIIRHSLGRSWGRSECTEPDCFSPELLPHAFVIDCGAVGCDCAESIAVAV</sequence>
<dbReference type="OrthoDB" id="3629104at2"/>
<gene>
    <name evidence="1" type="ORF">MPRM_40730</name>
</gene>
<dbReference type="RefSeq" id="WP_085270800.1">
    <property type="nucleotide sequence ID" value="NZ_AP022614.1"/>
</dbReference>
<accession>A0A7I7YZJ5</accession>
<protein>
    <submittedName>
        <fullName evidence="1">Uncharacterized protein</fullName>
    </submittedName>
</protein>
<dbReference type="AlphaFoldDB" id="A0A7I7YZJ5"/>
<dbReference type="Proteomes" id="UP000467105">
    <property type="component" value="Chromosome"/>
</dbReference>
<proteinExistence type="predicted"/>
<reference evidence="1 2" key="1">
    <citation type="journal article" date="2019" name="Emerg. Microbes Infect.">
        <title>Comprehensive subspecies identification of 175 nontuberculous mycobacteria species based on 7547 genomic profiles.</title>
        <authorList>
            <person name="Matsumoto Y."/>
            <person name="Kinjo T."/>
            <person name="Motooka D."/>
            <person name="Nabeya D."/>
            <person name="Jung N."/>
            <person name="Uechi K."/>
            <person name="Horii T."/>
            <person name="Iida T."/>
            <person name="Fujita J."/>
            <person name="Nakamura S."/>
        </authorList>
    </citation>
    <scope>NUCLEOTIDE SEQUENCE [LARGE SCALE GENOMIC DNA]</scope>
    <source>
        <strain evidence="1 2">JCM 14742</strain>
    </source>
</reference>